<dbReference type="Gene3D" id="3.30.1540.10">
    <property type="entry name" value="formyl-coa transferase, domain 3"/>
    <property type="match status" value="1"/>
</dbReference>
<organism evidence="2 3">
    <name type="scientific">Sinosporangium siamense</name>
    <dbReference type="NCBI Taxonomy" id="1367973"/>
    <lineage>
        <taxon>Bacteria</taxon>
        <taxon>Bacillati</taxon>
        <taxon>Actinomycetota</taxon>
        <taxon>Actinomycetes</taxon>
        <taxon>Streptosporangiales</taxon>
        <taxon>Streptosporangiaceae</taxon>
        <taxon>Sinosporangium</taxon>
    </lineage>
</organism>
<proteinExistence type="predicted"/>
<dbReference type="InterPro" id="IPR003673">
    <property type="entry name" value="CoA-Trfase_fam_III"/>
</dbReference>
<reference evidence="2" key="1">
    <citation type="submission" date="2021-01" db="EMBL/GenBank/DDBJ databases">
        <title>Whole genome shotgun sequence of Sinosporangium siamense NBRC 109515.</title>
        <authorList>
            <person name="Komaki H."/>
            <person name="Tamura T."/>
        </authorList>
    </citation>
    <scope>NUCLEOTIDE SEQUENCE</scope>
    <source>
        <strain evidence="2">NBRC 109515</strain>
    </source>
</reference>
<dbReference type="SUPFAM" id="SSF89796">
    <property type="entry name" value="CoA-transferase family III (CaiB/BaiF)"/>
    <property type="match status" value="2"/>
</dbReference>
<dbReference type="Pfam" id="PF02515">
    <property type="entry name" value="CoA_transf_3"/>
    <property type="match status" value="2"/>
</dbReference>
<dbReference type="Gene3D" id="3.40.50.10540">
    <property type="entry name" value="Crotonobetainyl-coa:carnitine coa-transferase, domain 1"/>
    <property type="match status" value="2"/>
</dbReference>
<keyword evidence="1 2" id="KW-0808">Transferase</keyword>
<evidence type="ECO:0000313" key="3">
    <source>
        <dbReference type="Proteomes" id="UP000606172"/>
    </source>
</evidence>
<dbReference type="GO" id="GO:0008410">
    <property type="term" value="F:CoA-transferase activity"/>
    <property type="evidence" value="ECO:0007669"/>
    <property type="project" value="TreeGrafter"/>
</dbReference>
<dbReference type="InterPro" id="IPR044855">
    <property type="entry name" value="CoA-Trfase_III_dom3_sf"/>
</dbReference>
<evidence type="ECO:0000256" key="1">
    <source>
        <dbReference type="ARBA" id="ARBA00022679"/>
    </source>
</evidence>
<keyword evidence="3" id="KW-1185">Reference proteome</keyword>
<dbReference type="EMBL" id="BOOW01000054">
    <property type="protein sequence ID" value="GII97060.1"/>
    <property type="molecule type" value="Genomic_DNA"/>
</dbReference>
<dbReference type="InterPro" id="IPR050483">
    <property type="entry name" value="CoA-transferase_III_domain"/>
</dbReference>
<dbReference type="PANTHER" id="PTHR48207:SF3">
    <property type="entry name" value="SUCCINATE--HYDROXYMETHYLGLUTARATE COA-TRANSFERASE"/>
    <property type="match status" value="1"/>
</dbReference>
<gene>
    <name evidence="2" type="ORF">Ssi02_72910</name>
</gene>
<evidence type="ECO:0000313" key="2">
    <source>
        <dbReference type="EMBL" id="GII97060.1"/>
    </source>
</evidence>
<protein>
    <submittedName>
        <fullName evidence="2">CoA transferase</fullName>
    </submittedName>
</protein>
<dbReference type="AlphaFoldDB" id="A0A919RNJ4"/>
<dbReference type="InterPro" id="IPR023606">
    <property type="entry name" value="CoA-Trfase_III_dom_1_sf"/>
</dbReference>
<comment type="caution">
    <text evidence="2">The sequence shown here is derived from an EMBL/GenBank/DDBJ whole genome shotgun (WGS) entry which is preliminary data.</text>
</comment>
<dbReference type="Proteomes" id="UP000606172">
    <property type="component" value="Unassembled WGS sequence"/>
</dbReference>
<dbReference type="RefSeq" id="WP_204032391.1">
    <property type="nucleotide sequence ID" value="NZ_BOOW01000054.1"/>
</dbReference>
<sequence length="705" mass="74287">METATSTGLLAGCLVVEVGERIAVAACGGLLAQLGADVVLVEPARQRADHKWSDRAVTAAGKRSIVVDRASADDRKLVEDLVSAADVVLLSSDLSDEDRALWGSARPGRQILCDITAFGHEGPLAGVPGSEAFVEAVSAVADTTGRRDALPVVLGAPLLEMESAVYAASAVVAALRVRRRHGFGQRVDVSLYDVAVNALATFLPLTFIGRVPTRNGNRHPTLSPWNSYRALDGWVLICAPTDEQWVRLCEAMDRPELVDDLRFATTSGRMDHTDEIDAVVGAWTAQRSVAECVGLLSRHVIPSGPVTPVGGLAGEPNLRHRGMVRSAVDSETGEAVLLPGCPVRWRGTEPVPQIPARDADRTEIGALIPSRPTAGEVSGDPVSEVRPLEGIRVVEIGMNTVGPLAGRQLGALGADVIKIEPPRGDANRHNAPLRSDGQSYIFALLNTDKRGLVLDLRQETDRQVLWDVLASADVLIENLKPGSLHRLGFGPEQVQAALPHLVYCSINGFGHDTVYPGRPALDTVVQAMSGVMSATTVDGVPTKAGISVSDQLGGLFGLLGVLAAVEHRETHGGPAPALDLAMQDGSAWATHRLWNVSPADARIVAAEDGLWLDEDGTRTPVSTVNDVLAHPQTTARGLVLDRPAADGGSWTVLGSPMRLLSTPAVVSTAMPRLGVLDPALAAEFGLVAAEDGRTLRAASLSGKES</sequence>
<name>A0A919RNJ4_9ACTN</name>
<dbReference type="PANTHER" id="PTHR48207">
    <property type="entry name" value="SUCCINATE--HYDROXYMETHYLGLUTARATE COA-TRANSFERASE"/>
    <property type="match status" value="1"/>
</dbReference>
<accession>A0A919RNJ4</accession>